<organism evidence="4 5">
    <name type="scientific">Neurospora tetraspora</name>
    <dbReference type="NCBI Taxonomy" id="94610"/>
    <lineage>
        <taxon>Eukaryota</taxon>
        <taxon>Fungi</taxon>
        <taxon>Dikarya</taxon>
        <taxon>Ascomycota</taxon>
        <taxon>Pezizomycotina</taxon>
        <taxon>Sordariomycetes</taxon>
        <taxon>Sordariomycetidae</taxon>
        <taxon>Sordariales</taxon>
        <taxon>Sordariaceae</taxon>
        <taxon>Neurospora</taxon>
    </lineage>
</organism>
<dbReference type="Proteomes" id="UP001278500">
    <property type="component" value="Unassembled WGS sequence"/>
</dbReference>
<dbReference type="PANTHER" id="PTHR43391:SF14">
    <property type="entry name" value="DEHYDROGENASE_REDUCTASE SDR FAMILY PROTEIN 7-LIKE"/>
    <property type="match status" value="1"/>
</dbReference>
<reference evidence="4" key="1">
    <citation type="journal article" date="2023" name="Mol. Phylogenet. Evol.">
        <title>Genome-scale phylogeny and comparative genomics of the fungal order Sordariales.</title>
        <authorList>
            <person name="Hensen N."/>
            <person name="Bonometti L."/>
            <person name="Westerberg I."/>
            <person name="Brannstrom I.O."/>
            <person name="Guillou S."/>
            <person name="Cros-Aarteil S."/>
            <person name="Calhoun S."/>
            <person name="Haridas S."/>
            <person name="Kuo A."/>
            <person name="Mondo S."/>
            <person name="Pangilinan J."/>
            <person name="Riley R."/>
            <person name="LaButti K."/>
            <person name="Andreopoulos B."/>
            <person name="Lipzen A."/>
            <person name="Chen C."/>
            <person name="Yan M."/>
            <person name="Daum C."/>
            <person name="Ng V."/>
            <person name="Clum A."/>
            <person name="Steindorff A."/>
            <person name="Ohm R.A."/>
            <person name="Martin F."/>
            <person name="Silar P."/>
            <person name="Natvig D.O."/>
            <person name="Lalanne C."/>
            <person name="Gautier V."/>
            <person name="Ament-Velasquez S.L."/>
            <person name="Kruys A."/>
            <person name="Hutchinson M.I."/>
            <person name="Powell A.J."/>
            <person name="Barry K."/>
            <person name="Miller A.N."/>
            <person name="Grigoriev I.V."/>
            <person name="Debuchy R."/>
            <person name="Gladieux P."/>
            <person name="Hiltunen Thoren M."/>
            <person name="Johannesson H."/>
        </authorList>
    </citation>
    <scope>NUCLEOTIDE SEQUENCE</scope>
    <source>
        <strain evidence="4">CBS 560.94</strain>
    </source>
</reference>
<evidence type="ECO:0000256" key="1">
    <source>
        <dbReference type="ARBA" id="ARBA00006484"/>
    </source>
</evidence>
<evidence type="ECO:0000256" key="3">
    <source>
        <dbReference type="ARBA" id="ARBA00023002"/>
    </source>
</evidence>
<protein>
    <recommendedName>
        <fullName evidence="6">NAD(P)-binding protein</fullName>
    </recommendedName>
</protein>
<comment type="caution">
    <text evidence="4">The sequence shown here is derived from an EMBL/GenBank/DDBJ whole genome shotgun (WGS) entry which is preliminary data.</text>
</comment>
<keyword evidence="3" id="KW-0560">Oxidoreductase</keyword>
<dbReference type="PRINTS" id="PR00081">
    <property type="entry name" value="GDHRDH"/>
</dbReference>
<dbReference type="Gene3D" id="3.40.50.720">
    <property type="entry name" value="NAD(P)-binding Rossmann-like Domain"/>
    <property type="match status" value="1"/>
</dbReference>
<comment type="similarity">
    <text evidence="1">Belongs to the short-chain dehydrogenases/reductases (SDR) family.</text>
</comment>
<dbReference type="AlphaFoldDB" id="A0AAE0MSX2"/>
<proteinExistence type="inferred from homology"/>
<sequence length="206" mass="22621">MWESPRPSIKPQFAPRSHNDVYPFIHPNKFRGALLDKVTINTGSAGAIGQALAESFAVAGAKLVLTYNNTLPPTTLKERCLNLGASDVIFTKCNVAELKGCEDLLKQASVTFRDPVQFDLILEKHVEDILTNNAGANSLGLFDTQPPKAFIHELAVNLHGPYYLMHLLLPHFKSQRSGCVLNIASRAGTVTIPYSTGYCTSKARRR</sequence>
<gene>
    <name evidence="4" type="ORF">B0H65DRAFT_461893</name>
</gene>
<dbReference type="RefSeq" id="XP_062683042.1">
    <property type="nucleotide sequence ID" value="XM_062826618.1"/>
</dbReference>
<evidence type="ECO:0000256" key="2">
    <source>
        <dbReference type="ARBA" id="ARBA00022857"/>
    </source>
</evidence>
<evidence type="ECO:0000313" key="4">
    <source>
        <dbReference type="EMBL" id="KAK3347960.1"/>
    </source>
</evidence>
<dbReference type="InterPro" id="IPR036291">
    <property type="entry name" value="NAD(P)-bd_dom_sf"/>
</dbReference>
<dbReference type="SUPFAM" id="SSF51735">
    <property type="entry name" value="NAD(P)-binding Rossmann-fold domains"/>
    <property type="match status" value="1"/>
</dbReference>
<evidence type="ECO:0000313" key="5">
    <source>
        <dbReference type="Proteomes" id="UP001278500"/>
    </source>
</evidence>
<reference evidence="4" key="2">
    <citation type="submission" date="2023-06" db="EMBL/GenBank/DDBJ databases">
        <authorList>
            <consortium name="Lawrence Berkeley National Laboratory"/>
            <person name="Haridas S."/>
            <person name="Hensen N."/>
            <person name="Bonometti L."/>
            <person name="Westerberg I."/>
            <person name="Brannstrom I.O."/>
            <person name="Guillou S."/>
            <person name="Cros-Aarteil S."/>
            <person name="Calhoun S."/>
            <person name="Kuo A."/>
            <person name="Mondo S."/>
            <person name="Pangilinan J."/>
            <person name="Riley R."/>
            <person name="Labutti K."/>
            <person name="Andreopoulos B."/>
            <person name="Lipzen A."/>
            <person name="Chen C."/>
            <person name="Yanf M."/>
            <person name="Daum C."/>
            <person name="Ng V."/>
            <person name="Clum A."/>
            <person name="Steindorff A."/>
            <person name="Ohm R."/>
            <person name="Martin F."/>
            <person name="Silar P."/>
            <person name="Natvig D."/>
            <person name="Lalanne C."/>
            <person name="Gautier V."/>
            <person name="Ament-Velasquez S.L."/>
            <person name="Kruys A."/>
            <person name="Hutchinson M.I."/>
            <person name="Powell A.J."/>
            <person name="Barry K."/>
            <person name="Miller A.N."/>
            <person name="Grigoriev I.V."/>
            <person name="Debuchy R."/>
            <person name="Gladieux P."/>
            <person name="Thoren M.H."/>
            <person name="Johannesson H."/>
        </authorList>
    </citation>
    <scope>NUCLEOTIDE SEQUENCE</scope>
    <source>
        <strain evidence="4">CBS 560.94</strain>
    </source>
</reference>
<dbReference type="InterPro" id="IPR002347">
    <property type="entry name" value="SDR_fam"/>
</dbReference>
<dbReference type="GO" id="GO:0005829">
    <property type="term" value="C:cytosol"/>
    <property type="evidence" value="ECO:0007669"/>
    <property type="project" value="TreeGrafter"/>
</dbReference>
<dbReference type="EMBL" id="JAUEPP010000003">
    <property type="protein sequence ID" value="KAK3347960.1"/>
    <property type="molecule type" value="Genomic_DNA"/>
</dbReference>
<name>A0AAE0MSX2_9PEZI</name>
<dbReference type="PANTHER" id="PTHR43391">
    <property type="entry name" value="RETINOL DEHYDROGENASE-RELATED"/>
    <property type="match status" value="1"/>
</dbReference>
<dbReference type="CDD" id="cd05233">
    <property type="entry name" value="SDR_c"/>
    <property type="match status" value="1"/>
</dbReference>
<dbReference type="GeneID" id="87863772"/>
<dbReference type="GO" id="GO:0016491">
    <property type="term" value="F:oxidoreductase activity"/>
    <property type="evidence" value="ECO:0007669"/>
    <property type="project" value="UniProtKB-KW"/>
</dbReference>
<dbReference type="Pfam" id="PF00106">
    <property type="entry name" value="adh_short"/>
    <property type="match status" value="1"/>
</dbReference>
<keyword evidence="5" id="KW-1185">Reference proteome</keyword>
<accession>A0AAE0MSX2</accession>
<keyword evidence="2" id="KW-0521">NADP</keyword>
<evidence type="ECO:0008006" key="6">
    <source>
        <dbReference type="Google" id="ProtNLM"/>
    </source>
</evidence>